<dbReference type="HOGENOM" id="CLU_113291_2_0_9"/>
<keyword evidence="1" id="KW-0472">Membrane</keyword>
<feature type="transmembrane region" description="Helical" evidence="1">
    <location>
        <begin position="14"/>
        <end position="33"/>
    </location>
</feature>
<organism evidence="2 3">
    <name type="scientific">Clostridium bornimense</name>
    <dbReference type="NCBI Taxonomy" id="1216932"/>
    <lineage>
        <taxon>Bacteria</taxon>
        <taxon>Bacillati</taxon>
        <taxon>Bacillota</taxon>
        <taxon>Clostridia</taxon>
        <taxon>Eubacteriales</taxon>
        <taxon>Clostridiaceae</taxon>
        <taxon>Clostridium</taxon>
    </lineage>
</organism>
<evidence type="ECO:0000313" key="3">
    <source>
        <dbReference type="Proteomes" id="UP000019426"/>
    </source>
</evidence>
<dbReference type="STRING" id="1216932.CM240_2245"/>
<evidence type="ECO:0000313" key="2">
    <source>
        <dbReference type="EMBL" id="CDM69388.1"/>
    </source>
</evidence>
<dbReference type="EMBL" id="HG917868">
    <property type="protein sequence ID" value="CDM69388.1"/>
    <property type="molecule type" value="Genomic_DNA"/>
</dbReference>
<sequence length="171" mass="19489">MEFYMKLPRNKKEFALFMAVISIISVNIIAPLITCFEMGTFSLDIWKNAIKVIPFIWICAIALVLATYKPAEWMTGKIVEKDDSFNAHIIINILCTVFLMSIFLTVIGTWIGSGAITMEPIDMFFYKWPRNFAISFGVELCIAQPIARAVMSLIHSKAEETEYNEEIEKTS</sequence>
<keyword evidence="3" id="KW-1185">Reference proteome</keyword>
<feature type="transmembrane region" description="Helical" evidence="1">
    <location>
        <begin position="45"/>
        <end position="68"/>
    </location>
</feature>
<feature type="transmembrane region" description="Helical" evidence="1">
    <location>
        <begin position="89"/>
        <end position="112"/>
    </location>
</feature>
<reference evidence="2 3" key="1">
    <citation type="submission" date="2013-11" db="EMBL/GenBank/DDBJ databases">
        <title>Complete genome sequence of Clostridum sp. M2/40.</title>
        <authorList>
            <person name="Wibberg D."/>
            <person name="Puehler A."/>
            <person name="Schlueter A."/>
        </authorList>
    </citation>
    <scope>NUCLEOTIDE SEQUENCE [LARGE SCALE GENOMIC DNA]</scope>
    <source>
        <strain evidence="3">M2/40</strain>
    </source>
</reference>
<accession>W6RY77</accession>
<dbReference type="KEGG" id="clt:CM240_2245"/>
<dbReference type="eggNOG" id="ENOG5031ES7">
    <property type="taxonomic scope" value="Bacteria"/>
</dbReference>
<dbReference type="AlphaFoldDB" id="W6RY77"/>
<keyword evidence="1" id="KW-0812">Transmembrane</keyword>
<name>W6RY77_9CLOT</name>
<evidence type="ECO:0000256" key="1">
    <source>
        <dbReference type="SAM" id="Phobius"/>
    </source>
</evidence>
<dbReference type="RefSeq" id="WP_044039153.1">
    <property type="nucleotide sequence ID" value="NZ_HG917868.1"/>
</dbReference>
<dbReference type="PATRIC" id="fig|1216932.3.peg.2228"/>
<dbReference type="Proteomes" id="UP000019426">
    <property type="component" value="Chromosome M2/40_rep1"/>
</dbReference>
<protein>
    <submittedName>
        <fullName evidence="2">Putative membrane protein</fullName>
    </submittedName>
</protein>
<gene>
    <name evidence="2" type="ORF">CM240_2245</name>
</gene>
<proteinExistence type="predicted"/>
<keyword evidence="1" id="KW-1133">Transmembrane helix</keyword>
<dbReference type="OrthoDB" id="7062363at2"/>